<dbReference type="AlphaFoldDB" id="A0AAV4MRR3"/>
<proteinExistence type="predicted"/>
<dbReference type="Proteomes" id="UP001054945">
    <property type="component" value="Unassembled WGS sequence"/>
</dbReference>
<keyword evidence="2" id="KW-1185">Reference proteome</keyword>
<evidence type="ECO:0000313" key="1">
    <source>
        <dbReference type="EMBL" id="GIX75043.1"/>
    </source>
</evidence>
<gene>
    <name evidence="1" type="ORF">CEXT_383671</name>
</gene>
<evidence type="ECO:0000313" key="2">
    <source>
        <dbReference type="Proteomes" id="UP001054945"/>
    </source>
</evidence>
<sequence length="184" mass="20499">MAEVQYIHKSRYYDSLPALDIVSIRPAARKPHSIKQSMHTHKKAHSQVRCCIQKKRRKNPNPECSSLQAFLISTLAAVIWTSHKFSEMNILEERHTSISHGMREQHSLFGSFKKGNGYGIKRSCNSPPITLVGTTASGHGRAPISHNQGGVPSACAQTPWRRMAEAHETPSQNMINNLYTIAAS</sequence>
<reference evidence="1 2" key="1">
    <citation type="submission" date="2021-06" db="EMBL/GenBank/DDBJ databases">
        <title>Caerostris extrusa draft genome.</title>
        <authorList>
            <person name="Kono N."/>
            <person name="Arakawa K."/>
        </authorList>
    </citation>
    <scope>NUCLEOTIDE SEQUENCE [LARGE SCALE GENOMIC DNA]</scope>
</reference>
<comment type="caution">
    <text evidence="1">The sequence shown here is derived from an EMBL/GenBank/DDBJ whole genome shotgun (WGS) entry which is preliminary data.</text>
</comment>
<accession>A0AAV4MRR3</accession>
<name>A0AAV4MRR3_CAEEX</name>
<dbReference type="EMBL" id="BPLR01002553">
    <property type="protein sequence ID" value="GIX75043.1"/>
    <property type="molecule type" value="Genomic_DNA"/>
</dbReference>
<organism evidence="1 2">
    <name type="scientific">Caerostris extrusa</name>
    <name type="common">Bark spider</name>
    <name type="synonym">Caerostris bankana</name>
    <dbReference type="NCBI Taxonomy" id="172846"/>
    <lineage>
        <taxon>Eukaryota</taxon>
        <taxon>Metazoa</taxon>
        <taxon>Ecdysozoa</taxon>
        <taxon>Arthropoda</taxon>
        <taxon>Chelicerata</taxon>
        <taxon>Arachnida</taxon>
        <taxon>Araneae</taxon>
        <taxon>Araneomorphae</taxon>
        <taxon>Entelegynae</taxon>
        <taxon>Araneoidea</taxon>
        <taxon>Araneidae</taxon>
        <taxon>Caerostris</taxon>
    </lineage>
</organism>
<protein>
    <submittedName>
        <fullName evidence="1">Uncharacterized protein</fullName>
    </submittedName>
</protein>